<dbReference type="RefSeq" id="WP_163645369.1">
    <property type="nucleotide sequence ID" value="NZ_CP042908.1"/>
</dbReference>
<dbReference type="AlphaFoldDB" id="A0A6C0VGE3"/>
<dbReference type="GeneID" id="44086284"/>
<evidence type="ECO:0000313" key="2">
    <source>
        <dbReference type="EMBL" id="QIB90362.1"/>
    </source>
</evidence>
<accession>A0A6C0VGE3</accession>
<evidence type="ECO:0000313" key="3">
    <source>
        <dbReference type="Proteomes" id="UP000467371"/>
    </source>
</evidence>
<protein>
    <submittedName>
        <fullName evidence="2">Uncharacterized protein</fullName>
    </submittedName>
</protein>
<dbReference type="EMBL" id="CP042908">
    <property type="protein sequence ID" value="QIB90362.1"/>
    <property type="molecule type" value="Genomic_DNA"/>
</dbReference>
<feature type="region of interest" description="Disordered" evidence="1">
    <location>
        <begin position="1"/>
        <end position="32"/>
    </location>
</feature>
<gene>
    <name evidence="2" type="ORF">FQU78_04130</name>
</gene>
<organism evidence="2 3">
    <name type="scientific">Methanosarcina mazei</name>
    <name type="common">Methanosarcina frisia</name>
    <dbReference type="NCBI Taxonomy" id="2209"/>
    <lineage>
        <taxon>Archaea</taxon>
        <taxon>Methanobacteriati</taxon>
        <taxon>Methanobacteriota</taxon>
        <taxon>Stenosarchaea group</taxon>
        <taxon>Methanomicrobia</taxon>
        <taxon>Methanosarcinales</taxon>
        <taxon>Methanosarcinaceae</taxon>
        <taxon>Methanosarcina</taxon>
    </lineage>
</organism>
<name>A0A6C0VGE3_METMZ</name>
<proteinExistence type="predicted"/>
<sequence length="73" mass="8184">MKRTAYSRCAIREGQRTPDAQFGKDSVLPMRNSGRTAYSRAAIREGQRTPEPQFGVKKIIKGKGKVPLPSDRH</sequence>
<reference evidence="2 3" key="1">
    <citation type="journal article" date="2020" name="Environ. Microbiol. Rep.">
        <title>Redox cycling of Fe(II) and Fe(III) in magnetite accelerates aceticlastic methanogenesis by Methanosarcina mazei.</title>
        <authorList>
            <person name="Wang H."/>
            <person name="Byrne J.M."/>
            <person name="Liu P."/>
            <person name="Liu J."/>
            <person name="Dong X."/>
            <person name="Lu Y."/>
        </authorList>
    </citation>
    <scope>NUCLEOTIDE SEQUENCE [LARGE SCALE GENOMIC DNA]</scope>
    <source>
        <strain evidence="3">zm-15</strain>
    </source>
</reference>
<dbReference type="Proteomes" id="UP000467371">
    <property type="component" value="Chromosome"/>
</dbReference>
<evidence type="ECO:0000256" key="1">
    <source>
        <dbReference type="SAM" id="MobiDB-lite"/>
    </source>
</evidence>